<comment type="caution">
    <text evidence="1">The sequence shown here is derived from an EMBL/GenBank/DDBJ whole genome shotgun (WGS) entry which is preliminary data.</text>
</comment>
<organism evidence="1 2">
    <name type="scientific">Phycomyces blakesleeanus</name>
    <dbReference type="NCBI Taxonomy" id="4837"/>
    <lineage>
        <taxon>Eukaryota</taxon>
        <taxon>Fungi</taxon>
        <taxon>Fungi incertae sedis</taxon>
        <taxon>Mucoromycota</taxon>
        <taxon>Mucoromycotina</taxon>
        <taxon>Mucoromycetes</taxon>
        <taxon>Mucorales</taxon>
        <taxon>Phycomycetaceae</taxon>
        <taxon>Phycomyces</taxon>
    </lineage>
</organism>
<keyword evidence="2" id="KW-1185">Reference proteome</keyword>
<sequence length="94" mass="10645">RQTYEWVPSEKLMSLLPSLQHTLFSQTFTEDEKRSLLDQYPPISGVKYSPPVTLPQATKVFHKGKHRKDASLSQLQYAVSGVLRPLDVLGHALL</sequence>
<evidence type="ECO:0000313" key="2">
    <source>
        <dbReference type="Proteomes" id="UP001448207"/>
    </source>
</evidence>
<protein>
    <submittedName>
        <fullName evidence="1">Uncharacterized protein</fullName>
    </submittedName>
</protein>
<accession>A0ABR3AJB1</accession>
<gene>
    <name evidence="1" type="ORF">J3Q64DRAFT_1625093</name>
</gene>
<dbReference type="EMBL" id="JBCLYO010000033">
    <property type="protein sequence ID" value="KAL0075898.1"/>
    <property type="molecule type" value="Genomic_DNA"/>
</dbReference>
<evidence type="ECO:0000313" key="1">
    <source>
        <dbReference type="EMBL" id="KAL0075898.1"/>
    </source>
</evidence>
<name>A0ABR3AJB1_PHYBL</name>
<feature type="non-terminal residue" evidence="1">
    <location>
        <position position="94"/>
    </location>
</feature>
<dbReference type="Proteomes" id="UP001448207">
    <property type="component" value="Unassembled WGS sequence"/>
</dbReference>
<reference evidence="1 2" key="1">
    <citation type="submission" date="2024-04" db="EMBL/GenBank/DDBJ databases">
        <title>Symmetric and asymmetric DNA N6-adenine methylation regulates different biological responses in Mucorales.</title>
        <authorList>
            <consortium name="Lawrence Berkeley National Laboratory"/>
            <person name="Lax C."/>
            <person name="Mondo S.J."/>
            <person name="Osorio-Concepcion M."/>
            <person name="Muszewska A."/>
            <person name="Corrochano-Luque M."/>
            <person name="Gutierrez G."/>
            <person name="Riley R."/>
            <person name="Lipzen A."/>
            <person name="Guo J."/>
            <person name="Hundley H."/>
            <person name="Amirebrahimi M."/>
            <person name="Ng V."/>
            <person name="Lorenzo-Gutierrez D."/>
            <person name="Binder U."/>
            <person name="Yang J."/>
            <person name="Song Y."/>
            <person name="Canovas D."/>
            <person name="Navarro E."/>
            <person name="Freitag M."/>
            <person name="Gabaldon T."/>
            <person name="Grigoriev I.V."/>
            <person name="Corrochano L.M."/>
            <person name="Nicolas F.E."/>
            <person name="Garre V."/>
        </authorList>
    </citation>
    <scope>NUCLEOTIDE SEQUENCE [LARGE SCALE GENOMIC DNA]</scope>
    <source>
        <strain evidence="1 2">L51</strain>
    </source>
</reference>
<feature type="non-terminal residue" evidence="1">
    <location>
        <position position="1"/>
    </location>
</feature>
<proteinExistence type="predicted"/>